<protein>
    <submittedName>
        <fullName evidence="1">Uncharacterized protein</fullName>
    </submittedName>
</protein>
<dbReference type="OrthoDB" id="37659at2759"/>
<organism evidence="1 2">
    <name type="scientific">Hebeloma cylindrosporum</name>
    <dbReference type="NCBI Taxonomy" id="76867"/>
    <lineage>
        <taxon>Eukaryota</taxon>
        <taxon>Fungi</taxon>
        <taxon>Dikarya</taxon>
        <taxon>Basidiomycota</taxon>
        <taxon>Agaricomycotina</taxon>
        <taxon>Agaricomycetes</taxon>
        <taxon>Agaricomycetidae</taxon>
        <taxon>Agaricales</taxon>
        <taxon>Agaricineae</taxon>
        <taxon>Hymenogastraceae</taxon>
        <taxon>Hebeloma</taxon>
    </lineage>
</organism>
<gene>
    <name evidence="1" type="ORF">M413DRAFT_448872</name>
</gene>
<evidence type="ECO:0000313" key="1">
    <source>
        <dbReference type="EMBL" id="KIM36730.1"/>
    </source>
</evidence>
<sequence length="82" mass="10301">MWRLCSWRWILEKLREIDVIRYKAEEFDCQTWVIQALRLLKDAEEEGVNIYEVSDRKIREELIRERERWELAEDTLEERLFL</sequence>
<dbReference type="Proteomes" id="UP000053424">
    <property type="component" value="Unassembled WGS sequence"/>
</dbReference>
<dbReference type="EMBL" id="KN831802">
    <property type="protein sequence ID" value="KIM36730.1"/>
    <property type="molecule type" value="Genomic_DNA"/>
</dbReference>
<dbReference type="HOGENOM" id="CLU_2558537_0_0_1"/>
<reference evidence="2" key="2">
    <citation type="submission" date="2015-01" db="EMBL/GenBank/DDBJ databases">
        <title>Evolutionary Origins and Diversification of the Mycorrhizal Mutualists.</title>
        <authorList>
            <consortium name="DOE Joint Genome Institute"/>
            <consortium name="Mycorrhizal Genomics Consortium"/>
            <person name="Kohler A."/>
            <person name="Kuo A."/>
            <person name="Nagy L.G."/>
            <person name="Floudas D."/>
            <person name="Copeland A."/>
            <person name="Barry K.W."/>
            <person name="Cichocki N."/>
            <person name="Veneault-Fourrey C."/>
            <person name="LaButti K."/>
            <person name="Lindquist E.A."/>
            <person name="Lipzen A."/>
            <person name="Lundell T."/>
            <person name="Morin E."/>
            <person name="Murat C."/>
            <person name="Riley R."/>
            <person name="Ohm R."/>
            <person name="Sun H."/>
            <person name="Tunlid A."/>
            <person name="Henrissat B."/>
            <person name="Grigoriev I.V."/>
            <person name="Hibbett D.S."/>
            <person name="Martin F."/>
        </authorList>
    </citation>
    <scope>NUCLEOTIDE SEQUENCE [LARGE SCALE GENOMIC DNA]</scope>
    <source>
        <strain evidence="2">h7</strain>
    </source>
</reference>
<accession>A0A0C3BJ46</accession>
<proteinExistence type="predicted"/>
<reference evidence="1 2" key="1">
    <citation type="submission" date="2014-04" db="EMBL/GenBank/DDBJ databases">
        <authorList>
            <consortium name="DOE Joint Genome Institute"/>
            <person name="Kuo A."/>
            <person name="Gay G."/>
            <person name="Dore J."/>
            <person name="Kohler A."/>
            <person name="Nagy L.G."/>
            <person name="Floudas D."/>
            <person name="Copeland A."/>
            <person name="Barry K.W."/>
            <person name="Cichocki N."/>
            <person name="Veneault-Fourrey C."/>
            <person name="LaButti K."/>
            <person name="Lindquist E.A."/>
            <person name="Lipzen A."/>
            <person name="Lundell T."/>
            <person name="Morin E."/>
            <person name="Murat C."/>
            <person name="Sun H."/>
            <person name="Tunlid A."/>
            <person name="Henrissat B."/>
            <person name="Grigoriev I.V."/>
            <person name="Hibbett D.S."/>
            <person name="Martin F."/>
            <person name="Nordberg H.P."/>
            <person name="Cantor M.N."/>
            <person name="Hua S.X."/>
        </authorList>
    </citation>
    <scope>NUCLEOTIDE SEQUENCE [LARGE SCALE GENOMIC DNA]</scope>
    <source>
        <strain evidence="2">h7</strain>
    </source>
</reference>
<name>A0A0C3BJ46_HEBCY</name>
<evidence type="ECO:0000313" key="2">
    <source>
        <dbReference type="Proteomes" id="UP000053424"/>
    </source>
</evidence>
<dbReference type="AlphaFoldDB" id="A0A0C3BJ46"/>
<keyword evidence="2" id="KW-1185">Reference proteome</keyword>